<dbReference type="SUPFAM" id="SSF53649">
    <property type="entry name" value="Alkaline phosphatase-like"/>
    <property type="match status" value="1"/>
</dbReference>
<evidence type="ECO:0000256" key="4">
    <source>
        <dbReference type="ARBA" id="ARBA00022729"/>
    </source>
</evidence>
<comment type="caution">
    <text evidence="9">The sequence shown here is derived from an EMBL/GenBank/DDBJ whole genome shotgun (WGS) entry which is preliminary data.</text>
</comment>
<evidence type="ECO:0000256" key="5">
    <source>
        <dbReference type="ARBA" id="ARBA00022801"/>
    </source>
</evidence>
<proteinExistence type="inferred from homology"/>
<evidence type="ECO:0000256" key="3">
    <source>
        <dbReference type="ARBA" id="ARBA00022723"/>
    </source>
</evidence>
<evidence type="ECO:0000256" key="6">
    <source>
        <dbReference type="ARBA" id="ARBA00022837"/>
    </source>
</evidence>
<dbReference type="InterPro" id="IPR017850">
    <property type="entry name" value="Alkaline_phosphatase_core_sf"/>
</dbReference>
<comment type="cofactor">
    <cofactor evidence="1">
        <name>Ca(2+)</name>
        <dbReference type="ChEBI" id="CHEBI:29108"/>
    </cofactor>
</comment>
<evidence type="ECO:0000256" key="2">
    <source>
        <dbReference type="ARBA" id="ARBA00008779"/>
    </source>
</evidence>
<evidence type="ECO:0000313" key="10">
    <source>
        <dbReference type="Proteomes" id="UP001199816"/>
    </source>
</evidence>
<comment type="similarity">
    <text evidence="2">Belongs to the sulfatase family.</text>
</comment>
<dbReference type="Pfam" id="PF00884">
    <property type="entry name" value="Sulfatase"/>
    <property type="match status" value="1"/>
</dbReference>
<organism evidence="9 10">
    <name type="scientific">Niabella pedocola</name>
    <dbReference type="NCBI Taxonomy" id="1752077"/>
    <lineage>
        <taxon>Bacteria</taxon>
        <taxon>Pseudomonadati</taxon>
        <taxon>Bacteroidota</taxon>
        <taxon>Chitinophagia</taxon>
        <taxon>Chitinophagales</taxon>
        <taxon>Chitinophagaceae</taxon>
        <taxon>Niabella</taxon>
    </lineage>
</organism>
<evidence type="ECO:0000256" key="7">
    <source>
        <dbReference type="SAM" id="MobiDB-lite"/>
    </source>
</evidence>
<keyword evidence="5" id="KW-0378">Hydrolase</keyword>
<dbReference type="InterPro" id="IPR000917">
    <property type="entry name" value="Sulfatase_N"/>
</dbReference>
<protein>
    <submittedName>
        <fullName evidence="9">Sulfatase</fullName>
    </submittedName>
</protein>
<evidence type="ECO:0000259" key="8">
    <source>
        <dbReference type="Pfam" id="PF00884"/>
    </source>
</evidence>
<dbReference type="EMBL" id="JAJNEC010000005">
    <property type="protein sequence ID" value="MCD2423040.1"/>
    <property type="molecule type" value="Genomic_DNA"/>
</dbReference>
<dbReference type="Gene3D" id="3.30.1120.10">
    <property type="match status" value="1"/>
</dbReference>
<keyword evidence="4" id="KW-0732">Signal</keyword>
<dbReference type="PANTHER" id="PTHR42693:SF42">
    <property type="entry name" value="ARYLSULFATASE G"/>
    <property type="match status" value="1"/>
</dbReference>
<dbReference type="InterPro" id="IPR024607">
    <property type="entry name" value="Sulfatase_CS"/>
</dbReference>
<dbReference type="CDD" id="cd16144">
    <property type="entry name" value="ARS_like"/>
    <property type="match status" value="1"/>
</dbReference>
<dbReference type="RefSeq" id="WP_231004310.1">
    <property type="nucleotide sequence ID" value="NZ_JAJNEC010000005.1"/>
</dbReference>
<feature type="domain" description="Sulfatase N-terminal" evidence="8">
    <location>
        <begin position="14"/>
        <end position="349"/>
    </location>
</feature>
<keyword evidence="10" id="KW-1185">Reference proteome</keyword>
<reference evidence="9 10" key="1">
    <citation type="submission" date="2021-11" db="EMBL/GenBank/DDBJ databases">
        <title>Genomic of Niabella pedocola.</title>
        <authorList>
            <person name="Wu T."/>
        </authorList>
    </citation>
    <scope>NUCLEOTIDE SEQUENCE [LARGE SCALE GENOMIC DNA]</scope>
    <source>
        <strain evidence="9 10">JCM 31011</strain>
    </source>
</reference>
<dbReference type="PANTHER" id="PTHR42693">
    <property type="entry name" value="ARYLSULFATASE FAMILY MEMBER"/>
    <property type="match status" value="1"/>
</dbReference>
<keyword evidence="3" id="KW-0479">Metal-binding</keyword>
<feature type="compositionally biased region" description="Polar residues" evidence="7">
    <location>
        <begin position="220"/>
        <end position="234"/>
    </location>
</feature>
<evidence type="ECO:0000256" key="1">
    <source>
        <dbReference type="ARBA" id="ARBA00001913"/>
    </source>
</evidence>
<sequence length="455" mass="50410">MLLLAFYSRAQQQPNIIFILADDLGYSELGCYGNSFNETPALDRLAREGMRFTSFYAAAPVCSPYRAALMTGQYPARIGITDYLRPRAARHLDTSYVTLAELLKAQGYRTGIVGKWHLSGYIKEGAPEETLPDQHGFDEVLVSENRGIGEGTYFYPYDFNREIRKQLPGPQEFITDRQNEEALGFIRRNGKQPFFLFLSHYAVHTTVHGKPGLVRHFQQKKNAGSSPPTQQNPGNDPYNKWPAGSKASGNNPHLAAQLKTIDDGVAAIVSLLKELGLDQNTLLIFTSDNGGETTITTNAPLRGGKSTLYEGGVREPFIAWWPGNIKANAVCKQPLANYDIYPTLMALTGGAGNHQPLDGISFVPLFGNPQAALPPRNFYWHYPLDQPHFLGGRSAGSIRSGAWKLISFFDDGHKELYNLDEDPGEQTDLSAKYPSRVAGLDTALRNWQKNVQASH</sequence>
<evidence type="ECO:0000313" key="9">
    <source>
        <dbReference type="EMBL" id="MCD2423040.1"/>
    </source>
</evidence>
<dbReference type="Gene3D" id="3.40.720.10">
    <property type="entry name" value="Alkaline Phosphatase, subunit A"/>
    <property type="match status" value="1"/>
</dbReference>
<accession>A0ABS8PQC7</accession>
<dbReference type="InterPro" id="IPR050738">
    <property type="entry name" value="Sulfatase"/>
</dbReference>
<dbReference type="Proteomes" id="UP001199816">
    <property type="component" value="Unassembled WGS sequence"/>
</dbReference>
<name>A0ABS8PQC7_9BACT</name>
<feature type="region of interest" description="Disordered" evidence="7">
    <location>
        <begin position="219"/>
        <end position="251"/>
    </location>
</feature>
<gene>
    <name evidence="9" type="ORF">LQ567_09725</name>
</gene>
<dbReference type="PROSITE" id="PS00149">
    <property type="entry name" value="SULFATASE_2"/>
    <property type="match status" value="1"/>
</dbReference>
<keyword evidence="6" id="KW-0106">Calcium</keyword>